<name>A0ABU3RYW3_9MICO</name>
<dbReference type="EMBL" id="JAWDIU010000006">
    <property type="protein sequence ID" value="MDU0328053.1"/>
    <property type="molecule type" value="Genomic_DNA"/>
</dbReference>
<comment type="caution">
    <text evidence="3">The sequence shown here is derived from an EMBL/GenBank/DDBJ whole genome shotgun (WGS) entry which is preliminary data.</text>
</comment>
<feature type="compositionally biased region" description="Pro residues" evidence="1">
    <location>
        <begin position="8"/>
        <end position="18"/>
    </location>
</feature>
<evidence type="ECO:0000313" key="3">
    <source>
        <dbReference type="EMBL" id="MDU0328053.1"/>
    </source>
</evidence>
<keyword evidence="2" id="KW-0472">Membrane</keyword>
<evidence type="ECO:0000256" key="1">
    <source>
        <dbReference type="SAM" id="MobiDB-lite"/>
    </source>
</evidence>
<evidence type="ECO:0008006" key="5">
    <source>
        <dbReference type="Google" id="ProtNLM"/>
    </source>
</evidence>
<reference evidence="3 4" key="1">
    <citation type="submission" date="2023-09" db="EMBL/GenBank/DDBJ databases">
        <title>Microbacterium fusihabitans sp. nov., Microbacterium phycihabitans sp. nov., and Microbacterium cervinum sp. nov., isolated from dried seaweeds of beach.</title>
        <authorList>
            <person name="Lee S.D."/>
        </authorList>
    </citation>
    <scope>NUCLEOTIDE SEQUENCE [LARGE SCALE GENOMIC DNA]</scope>
    <source>
        <strain evidence="3 4">KSW2-21</strain>
    </source>
</reference>
<dbReference type="Proteomes" id="UP001256673">
    <property type="component" value="Unassembled WGS sequence"/>
</dbReference>
<accession>A0ABU3RYW3</accession>
<sequence length="278" mass="27989">MTLETPLAPTPEPSPQPPRRGAAFAVSIITIAVGACIALGTLAGTGASAVVSLRDTGENSAVLDSGVEGLTDVDIDVAAGALTIAYGDVSEARLDADREGPRGWRFDRRGDTLRVSSPEGPFAGVGTGSRATLTLPRELEGSGIRASIDVTGGSLDLDGDFGALSVQLAGGAATLRGSAAELDVSVSGGAATARVDDVSTASFEVAGGDLTAELGGLTPDRTKVDVTAGSADITLPDDDYRVNVDDGLGRVDNALRTDASATARVDVQATMGQVRLHS</sequence>
<keyword evidence="2" id="KW-0812">Transmembrane</keyword>
<dbReference type="RefSeq" id="WP_154097555.1">
    <property type="nucleotide sequence ID" value="NZ_JAWDIU010000006.1"/>
</dbReference>
<evidence type="ECO:0000256" key="2">
    <source>
        <dbReference type="SAM" id="Phobius"/>
    </source>
</evidence>
<keyword evidence="4" id="KW-1185">Reference proteome</keyword>
<evidence type="ECO:0000313" key="4">
    <source>
        <dbReference type="Proteomes" id="UP001256673"/>
    </source>
</evidence>
<protein>
    <recommendedName>
        <fullName evidence="5">Adhesin domain-containing protein</fullName>
    </recommendedName>
</protein>
<proteinExistence type="predicted"/>
<gene>
    <name evidence="3" type="ORF">RWH43_14940</name>
</gene>
<organism evidence="3 4">
    <name type="scientific">Microbacterium algihabitans</name>
    <dbReference type="NCBI Taxonomy" id="3075992"/>
    <lineage>
        <taxon>Bacteria</taxon>
        <taxon>Bacillati</taxon>
        <taxon>Actinomycetota</taxon>
        <taxon>Actinomycetes</taxon>
        <taxon>Micrococcales</taxon>
        <taxon>Microbacteriaceae</taxon>
        <taxon>Microbacterium</taxon>
    </lineage>
</organism>
<keyword evidence="2" id="KW-1133">Transmembrane helix</keyword>
<feature type="region of interest" description="Disordered" evidence="1">
    <location>
        <begin position="1"/>
        <end position="20"/>
    </location>
</feature>
<feature type="transmembrane region" description="Helical" evidence="2">
    <location>
        <begin position="22"/>
        <end position="44"/>
    </location>
</feature>